<name>A0AAE5J8H7_LIMRT</name>
<dbReference type="RefSeq" id="WP_016497223.1">
    <property type="nucleotide sequence ID" value="NZ_MIMF01000359.1"/>
</dbReference>
<proteinExistence type="predicted"/>
<sequence>MNKLYLRVKDLAAQKKVSLAKVERDLGFSNGIISTWKNGKASQDKINLLADYFDVTTDYLLGRTDTPQFSRKDERDVQKILEEMTQGLNNKNELAFLKNGGQEIDPEDAELLSASLENVIRQSKLIAKQKFTPKKYRKKQD</sequence>
<dbReference type="SMART" id="SM00530">
    <property type="entry name" value="HTH_XRE"/>
    <property type="match status" value="1"/>
</dbReference>
<dbReference type="Gene3D" id="1.10.260.40">
    <property type="entry name" value="lambda repressor-like DNA-binding domains"/>
    <property type="match status" value="1"/>
</dbReference>
<gene>
    <name evidence="2" type="ORF">BHL83_07485</name>
</gene>
<evidence type="ECO:0000313" key="2">
    <source>
        <dbReference type="EMBL" id="OTA83996.1"/>
    </source>
</evidence>
<dbReference type="GO" id="GO:0003677">
    <property type="term" value="F:DNA binding"/>
    <property type="evidence" value="ECO:0007669"/>
    <property type="project" value="InterPro"/>
</dbReference>
<dbReference type="InterPro" id="IPR001387">
    <property type="entry name" value="Cro/C1-type_HTH"/>
</dbReference>
<dbReference type="PROSITE" id="PS50943">
    <property type="entry name" value="HTH_CROC1"/>
    <property type="match status" value="1"/>
</dbReference>
<dbReference type="SUPFAM" id="SSF47413">
    <property type="entry name" value="lambda repressor-like DNA-binding domains"/>
    <property type="match status" value="1"/>
</dbReference>
<dbReference type="EMBL" id="MIMV01000204">
    <property type="protein sequence ID" value="OTA83996.1"/>
    <property type="molecule type" value="Genomic_DNA"/>
</dbReference>
<dbReference type="InterPro" id="IPR010982">
    <property type="entry name" value="Lambda_DNA-bd_dom_sf"/>
</dbReference>
<feature type="domain" description="HTH cro/C1-type" evidence="1">
    <location>
        <begin position="8"/>
        <end position="60"/>
    </location>
</feature>
<evidence type="ECO:0000259" key="1">
    <source>
        <dbReference type="PROSITE" id="PS50943"/>
    </source>
</evidence>
<accession>A0AAE5J8H7</accession>
<organism evidence="2 3">
    <name type="scientific">Limosilactobacillus reuteri</name>
    <name type="common">Lactobacillus reuteri</name>
    <dbReference type="NCBI Taxonomy" id="1598"/>
    <lineage>
        <taxon>Bacteria</taxon>
        <taxon>Bacillati</taxon>
        <taxon>Bacillota</taxon>
        <taxon>Bacilli</taxon>
        <taxon>Lactobacillales</taxon>
        <taxon>Lactobacillaceae</taxon>
        <taxon>Limosilactobacillus</taxon>
    </lineage>
</organism>
<dbReference type="CDD" id="cd00093">
    <property type="entry name" value="HTH_XRE"/>
    <property type="match status" value="1"/>
</dbReference>
<dbReference type="AlphaFoldDB" id="A0AAE5J8H7"/>
<dbReference type="Proteomes" id="UP000194219">
    <property type="component" value="Unassembled WGS sequence"/>
</dbReference>
<evidence type="ECO:0000313" key="3">
    <source>
        <dbReference type="Proteomes" id="UP000194219"/>
    </source>
</evidence>
<comment type="caution">
    <text evidence="2">The sequence shown here is derived from an EMBL/GenBank/DDBJ whole genome shotgun (WGS) entry which is preliminary data.</text>
</comment>
<protein>
    <submittedName>
        <fullName evidence="2">Transcriptional regulator</fullName>
    </submittedName>
</protein>
<reference evidence="2 3" key="1">
    <citation type="submission" date="2016-09" db="EMBL/GenBank/DDBJ databases">
        <title>Lactobacillus reuteri KLR3006, genome sequencing and assembly.</title>
        <authorList>
            <person name="Lee J.-Y."/>
            <person name="Kim E.B."/>
            <person name="Choi Y.-J."/>
        </authorList>
    </citation>
    <scope>NUCLEOTIDE SEQUENCE [LARGE SCALE GENOMIC DNA]</scope>
    <source>
        <strain evidence="2 3">KLR3006</strain>
    </source>
</reference>